<dbReference type="EMBL" id="CP003156">
    <property type="protein sequence ID" value="AEV31189.1"/>
    <property type="molecule type" value="Genomic_DNA"/>
</dbReference>
<evidence type="ECO:0000256" key="1">
    <source>
        <dbReference type="ARBA" id="ARBA00022729"/>
    </source>
</evidence>
<dbReference type="Pfam" id="PF18911">
    <property type="entry name" value="PKD_4"/>
    <property type="match status" value="1"/>
</dbReference>
<dbReference type="OrthoDB" id="7443339at2"/>
<feature type="chain" id="PRO_5003514387" evidence="2">
    <location>
        <begin position="21"/>
        <end position="420"/>
    </location>
</feature>
<keyword evidence="5" id="KW-1185">Reference proteome</keyword>
<feature type="signal peptide" evidence="2">
    <location>
        <begin position="1"/>
        <end position="20"/>
    </location>
</feature>
<dbReference type="InterPro" id="IPR013783">
    <property type="entry name" value="Ig-like_fold"/>
</dbReference>
<sequence>MTLKPTLLLLTFFFSLALQAQTKSVLFIGNSYTGVNNLPQLTKDVALSVGDTLLFDSHTPGGAQMQQHATNATAIQKIFSQPWDHVVLQAQSQEPSFGQAQVQQSVYPYAEILCDTMRANNSCTRPIFYRTWGRKNGDAGNCAVAPWLCTYEGMDSALAFSYRKMANDNDAFLSPVGDVWKYIRANYPSINLYAPDESHPSLAGSYAAACTFYAIIFQKDPSLITHDATLNATVAQNIRAAAKLIVYDSLLNWNVGKFKPVACFTYFIQGCTVSFDPTCSLNDSSYSWDTGDGVTTNGMNIVHTYSAGGAYDVTLLVSQCGQTHDTTITIFPCTIGLNELSAQKPNLIYPNPAHDMLNLENLDKWDITQIKVVDIQGKTILTYIDDIPNSIDISSLPKGTYSVQFITKYGDLYSQTFVKE</sequence>
<dbReference type="Gene3D" id="3.40.50.1110">
    <property type="entry name" value="SGNH hydrolase"/>
    <property type="match status" value="1"/>
</dbReference>
<dbReference type="CDD" id="cd00146">
    <property type="entry name" value="PKD"/>
    <property type="match status" value="1"/>
</dbReference>
<proteinExistence type="predicted"/>
<accession>G8R6P6</accession>
<organism evidence="4 5">
    <name type="scientific">Owenweeksia hongkongensis (strain DSM 17368 / CIP 108786 / JCM 12287 / NRRL B-23963 / UST20020801)</name>
    <dbReference type="NCBI Taxonomy" id="926562"/>
    <lineage>
        <taxon>Bacteria</taxon>
        <taxon>Pseudomonadati</taxon>
        <taxon>Bacteroidota</taxon>
        <taxon>Flavobacteriia</taxon>
        <taxon>Flavobacteriales</taxon>
        <taxon>Owenweeksiaceae</taxon>
        <taxon>Owenweeksia</taxon>
    </lineage>
</organism>
<evidence type="ECO:0000259" key="3">
    <source>
        <dbReference type="PROSITE" id="PS50093"/>
    </source>
</evidence>
<dbReference type="HOGENOM" id="CLU_055108_2_0_10"/>
<dbReference type="Gene3D" id="2.60.40.10">
    <property type="entry name" value="Immunoglobulins"/>
    <property type="match status" value="1"/>
</dbReference>
<evidence type="ECO:0000256" key="2">
    <source>
        <dbReference type="SAM" id="SignalP"/>
    </source>
</evidence>
<dbReference type="STRING" id="926562.Oweho_0167"/>
<name>G8R6P6_OWEHD</name>
<dbReference type="PROSITE" id="PS50093">
    <property type="entry name" value="PKD"/>
    <property type="match status" value="1"/>
</dbReference>
<reference evidence="4 5" key="1">
    <citation type="journal article" date="2012" name="Stand. Genomic Sci.">
        <title>Genome sequence of the orange-pigmented seawater bacterium Owenweeksia hongkongensis type strain (UST20020801(T)).</title>
        <authorList>
            <person name="Riedel T."/>
            <person name="Held B."/>
            <person name="Nolan M."/>
            <person name="Lucas S."/>
            <person name="Lapidus A."/>
            <person name="Tice H."/>
            <person name="Del Rio T.G."/>
            <person name="Cheng J.F."/>
            <person name="Han C."/>
            <person name="Tapia R."/>
            <person name="Goodwin L.A."/>
            <person name="Pitluck S."/>
            <person name="Liolios K."/>
            <person name="Mavromatis K."/>
            <person name="Pagani I."/>
            <person name="Ivanova N."/>
            <person name="Mikhailova N."/>
            <person name="Pati A."/>
            <person name="Chen A."/>
            <person name="Palaniappan K."/>
            <person name="Rohde M."/>
            <person name="Tindall B.J."/>
            <person name="Detter J.C."/>
            <person name="Goker M."/>
            <person name="Woyke T."/>
            <person name="Bristow J."/>
            <person name="Eisen J.A."/>
            <person name="Markowitz V."/>
            <person name="Hugenholtz P."/>
            <person name="Klenk H.P."/>
            <person name="Kyrpides N.C."/>
        </authorList>
    </citation>
    <scope>NUCLEOTIDE SEQUENCE</scope>
    <source>
        <strain evidence="5">DSM 17368 / JCM 12287 / NRRL B-23963</strain>
    </source>
</reference>
<protein>
    <submittedName>
        <fullName evidence="4">PDK repeat-containing protein</fullName>
    </submittedName>
</protein>
<dbReference type="InterPro" id="IPR000601">
    <property type="entry name" value="PKD_dom"/>
</dbReference>
<feature type="domain" description="PKD" evidence="3">
    <location>
        <begin position="272"/>
        <end position="318"/>
    </location>
</feature>
<dbReference type="GO" id="GO:0016788">
    <property type="term" value="F:hydrolase activity, acting on ester bonds"/>
    <property type="evidence" value="ECO:0007669"/>
    <property type="project" value="UniProtKB-ARBA"/>
</dbReference>
<keyword evidence="1 2" id="KW-0732">Signal</keyword>
<dbReference type="InterPro" id="IPR036514">
    <property type="entry name" value="SGNH_hydro_sf"/>
</dbReference>
<dbReference type="eggNOG" id="COG3291">
    <property type="taxonomic scope" value="Bacteria"/>
</dbReference>
<dbReference type="RefSeq" id="WP_014200550.1">
    <property type="nucleotide sequence ID" value="NC_016599.1"/>
</dbReference>
<gene>
    <name evidence="4" type="ordered locus">Oweho_0167</name>
</gene>
<dbReference type="NCBIfam" id="TIGR04183">
    <property type="entry name" value="Por_Secre_tail"/>
    <property type="match status" value="1"/>
</dbReference>
<dbReference type="Proteomes" id="UP000005631">
    <property type="component" value="Chromosome"/>
</dbReference>
<evidence type="ECO:0000313" key="5">
    <source>
        <dbReference type="Proteomes" id="UP000005631"/>
    </source>
</evidence>
<dbReference type="InterPro" id="IPR026444">
    <property type="entry name" value="Secre_tail"/>
</dbReference>
<dbReference type="AlphaFoldDB" id="G8R6P6"/>
<evidence type="ECO:0000313" key="4">
    <source>
        <dbReference type="EMBL" id="AEV31189.1"/>
    </source>
</evidence>
<dbReference type="KEGG" id="oho:Oweho_0167"/>
<dbReference type="SUPFAM" id="SSF49299">
    <property type="entry name" value="PKD domain"/>
    <property type="match status" value="1"/>
</dbReference>
<dbReference type="InterPro" id="IPR035986">
    <property type="entry name" value="PKD_dom_sf"/>
</dbReference>
<dbReference type="Pfam" id="PF18962">
    <property type="entry name" value="Por_Secre_tail"/>
    <property type="match status" value="1"/>
</dbReference>